<organism evidence="7 9">
    <name type="scientific">Acacia crassicarpa</name>
    <name type="common">northern wattle</name>
    <dbReference type="NCBI Taxonomy" id="499986"/>
    <lineage>
        <taxon>Eukaryota</taxon>
        <taxon>Viridiplantae</taxon>
        <taxon>Streptophyta</taxon>
        <taxon>Embryophyta</taxon>
        <taxon>Tracheophyta</taxon>
        <taxon>Spermatophyta</taxon>
        <taxon>Magnoliopsida</taxon>
        <taxon>eudicotyledons</taxon>
        <taxon>Gunneridae</taxon>
        <taxon>Pentapetalae</taxon>
        <taxon>rosids</taxon>
        <taxon>fabids</taxon>
        <taxon>Fabales</taxon>
        <taxon>Fabaceae</taxon>
        <taxon>Caesalpinioideae</taxon>
        <taxon>mimosoid clade</taxon>
        <taxon>Acacieae</taxon>
        <taxon>Acacia</taxon>
    </lineage>
</organism>
<keyword evidence="5" id="KW-0472">Membrane</keyword>
<keyword evidence="2 4" id="KW-0863">Zinc-finger</keyword>
<dbReference type="EMBL" id="JAWXYG010000002">
    <property type="protein sequence ID" value="KAK4280349.1"/>
    <property type="molecule type" value="Genomic_DNA"/>
</dbReference>
<keyword evidence="5" id="KW-1133">Transmembrane helix</keyword>
<feature type="domain" description="GRF-type" evidence="6">
    <location>
        <begin position="35"/>
        <end position="77"/>
    </location>
</feature>
<protein>
    <recommendedName>
        <fullName evidence="6">GRF-type domain-containing protein</fullName>
    </recommendedName>
</protein>
<evidence type="ECO:0000256" key="1">
    <source>
        <dbReference type="ARBA" id="ARBA00022723"/>
    </source>
</evidence>
<dbReference type="InterPro" id="IPR010666">
    <property type="entry name" value="Znf_GRF"/>
</dbReference>
<dbReference type="AlphaFoldDB" id="A0AAE1IWP3"/>
<evidence type="ECO:0000313" key="8">
    <source>
        <dbReference type="EMBL" id="KAK4280349.1"/>
    </source>
</evidence>
<evidence type="ECO:0000256" key="3">
    <source>
        <dbReference type="ARBA" id="ARBA00022833"/>
    </source>
</evidence>
<keyword evidence="3" id="KW-0862">Zinc</keyword>
<evidence type="ECO:0000256" key="4">
    <source>
        <dbReference type="PROSITE-ProRule" id="PRU01343"/>
    </source>
</evidence>
<comment type="caution">
    <text evidence="7">The sequence shown here is derived from an EMBL/GenBank/DDBJ whole genome shotgun (WGS) entry which is preliminary data.</text>
</comment>
<dbReference type="Proteomes" id="UP001293593">
    <property type="component" value="Unassembled WGS sequence"/>
</dbReference>
<evidence type="ECO:0000259" key="6">
    <source>
        <dbReference type="PROSITE" id="PS51999"/>
    </source>
</evidence>
<evidence type="ECO:0000256" key="5">
    <source>
        <dbReference type="SAM" id="Phobius"/>
    </source>
</evidence>
<dbReference type="Pfam" id="PF06839">
    <property type="entry name" value="Zn_ribbon_GRF"/>
    <property type="match status" value="1"/>
</dbReference>
<proteinExistence type="predicted"/>
<evidence type="ECO:0000313" key="9">
    <source>
        <dbReference type="Proteomes" id="UP001293593"/>
    </source>
</evidence>
<evidence type="ECO:0000256" key="2">
    <source>
        <dbReference type="ARBA" id="ARBA00022771"/>
    </source>
</evidence>
<dbReference type="PANTHER" id="PTHR33248">
    <property type="entry name" value="ZINC ION-BINDING PROTEIN"/>
    <property type="match status" value="1"/>
</dbReference>
<gene>
    <name evidence="7" type="ORF">QN277_007148</name>
    <name evidence="8" type="ORF">QN277_011983</name>
</gene>
<keyword evidence="5" id="KW-0812">Transmembrane</keyword>
<name>A0AAE1IWP3_9FABA</name>
<dbReference type="EMBL" id="JAWXYG010000012">
    <property type="protein sequence ID" value="KAK4257579.1"/>
    <property type="molecule type" value="Genomic_DNA"/>
</dbReference>
<reference evidence="7" key="1">
    <citation type="submission" date="2023-10" db="EMBL/GenBank/DDBJ databases">
        <title>Chromosome-level genome of the transformable northern wattle, Acacia crassicarpa.</title>
        <authorList>
            <person name="Massaro I."/>
            <person name="Sinha N.R."/>
            <person name="Poethig S."/>
            <person name="Leichty A.R."/>
        </authorList>
    </citation>
    <scope>NUCLEOTIDE SEQUENCE</scope>
    <source>
        <strain evidence="7">Acra3RX</strain>
        <tissue evidence="7">Leaf</tissue>
    </source>
</reference>
<accession>A0AAE1IWP3</accession>
<feature type="transmembrane region" description="Helical" evidence="5">
    <location>
        <begin position="140"/>
        <end position="159"/>
    </location>
</feature>
<evidence type="ECO:0000313" key="7">
    <source>
        <dbReference type="EMBL" id="KAK4257579.1"/>
    </source>
</evidence>
<dbReference type="GO" id="GO:0008270">
    <property type="term" value="F:zinc ion binding"/>
    <property type="evidence" value="ECO:0007669"/>
    <property type="project" value="UniProtKB-KW"/>
</dbReference>
<keyword evidence="9" id="KW-1185">Reference proteome</keyword>
<sequence length="160" mass="17912">MGDSSASSMNGSQGRVARLRRGGRQLQYEGQARICHCGMVAPLCTSSTEQNLGRRFFGCRNYQKGIGCGFFQWLDGEMGARPTQVINELVGYVDRYDDGNVMQRRGIDNQVYVNVEEKIADIGLSMEKIDSRLKKVEGRLGLAIYGLLFTWLLIVVYIVC</sequence>
<keyword evidence="1" id="KW-0479">Metal-binding</keyword>
<dbReference type="PROSITE" id="PS51999">
    <property type="entry name" value="ZF_GRF"/>
    <property type="match status" value="1"/>
</dbReference>